<sequence>MTHTGLHGMMKMFERTEKLGILPGRGRHDVDPARVDVTSAVVEATSQSPHGVVSLPTVSCITDISSSTVCEVMRRILGYYAYKILSFQELTDLLRTLCWSS</sequence>
<dbReference type="AlphaFoldDB" id="A0A8X6N6F1"/>
<evidence type="ECO:0000313" key="2">
    <source>
        <dbReference type="Proteomes" id="UP000887013"/>
    </source>
</evidence>
<organism evidence="1 2">
    <name type="scientific">Nephila pilipes</name>
    <name type="common">Giant wood spider</name>
    <name type="synonym">Nephila maculata</name>
    <dbReference type="NCBI Taxonomy" id="299642"/>
    <lineage>
        <taxon>Eukaryota</taxon>
        <taxon>Metazoa</taxon>
        <taxon>Ecdysozoa</taxon>
        <taxon>Arthropoda</taxon>
        <taxon>Chelicerata</taxon>
        <taxon>Arachnida</taxon>
        <taxon>Araneae</taxon>
        <taxon>Araneomorphae</taxon>
        <taxon>Entelegynae</taxon>
        <taxon>Araneoidea</taxon>
        <taxon>Nephilidae</taxon>
        <taxon>Nephila</taxon>
    </lineage>
</organism>
<evidence type="ECO:0000313" key="1">
    <source>
        <dbReference type="EMBL" id="GFS95684.1"/>
    </source>
</evidence>
<comment type="caution">
    <text evidence="1">The sequence shown here is derived from an EMBL/GenBank/DDBJ whole genome shotgun (WGS) entry which is preliminary data.</text>
</comment>
<reference evidence="1" key="1">
    <citation type="submission" date="2020-08" db="EMBL/GenBank/DDBJ databases">
        <title>Multicomponent nature underlies the extraordinary mechanical properties of spider dragline silk.</title>
        <authorList>
            <person name="Kono N."/>
            <person name="Nakamura H."/>
            <person name="Mori M."/>
            <person name="Yoshida Y."/>
            <person name="Ohtoshi R."/>
            <person name="Malay A.D."/>
            <person name="Moran D.A.P."/>
            <person name="Tomita M."/>
            <person name="Numata K."/>
            <person name="Arakawa K."/>
        </authorList>
    </citation>
    <scope>NUCLEOTIDE SEQUENCE</scope>
</reference>
<protein>
    <submittedName>
        <fullName evidence="1">Uncharacterized protein</fullName>
    </submittedName>
</protein>
<accession>A0A8X6N6F1</accession>
<dbReference type="EMBL" id="BMAW01005717">
    <property type="protein sequence ID" value="GFS95684.1"/>
    <property type="molecule type" value="Genomic_DNA"/>
</dbReference>
<dbReference type="Proteomes" id="UP000887013">
    <property type="component" value="Unassembled WGS sequence"/>
</dbReference>
<gene>
    <name evidence="1" type="ORF">NPIL_271421</name>
</gene>
<proteinExistence type="predicted"/>
<name>A0A8X6N6F1_NEPPI</name>
<keyword evidence="2" id="KW-1185">Reference proteome</keyword>